<comment type="caution">
    <text evidence="8">The sequence shown here is derived from an EMBL/GenBank/DDBJ whole genome shotgun (WGS) entry which is preliminary data.</text>
</comment>
<dbReference type="PANTHER" id="PTHR30250:SF10">
    <property type="entry name" value="LIPOPOLYSACCHARIDE BIOSYNTHESIS PROTEIN WZXC"/>
    <property type="match status" value="1"/>
</dbReference>
<evidence type="ECO:0000256" key="4">
    <source>
        <dbReference type="ARBA" id="ARBA00022692"/>
    </source>
</evidence>
<dbReference type="Proteomes" id="UP000617634">
    <property type="component" value="Unassembled WGS sequence"/>
</dbReference>
<feature type="transmembrane region" description="Helical" evidence="7">
    <location>
        <begin position="445"/>
        <end position="464"/>
    </location>
</feature>
<comment type="similarity">
    <text evidence="2">Belongs to the polysaccharide synthase family.</text>
</comment>
<evidence type="ECO:0000256" key="2">
    <source>
        <dbReference type="ARBA" id="ARBA00007430"/>
    </source>
</evidence>
<dbReference type="AlphaFoldDB" id="A0A931HF94"/>
<dbReference type="RefSeq" id="WP_197165540.1">
    <property type="nucleotide sequence ID" value="NZ_JADZGI010000002.1"/>
</dbReference>
<feature type="transmembrane region" description="Helical" evidence="7">
    <location>
        <begin position="294"/>
        <end position="317"/>
    </location>
</feature>
<dbReference type="Pfam" id="PF13440">
    <property type="entry name" value="Polysacc_synt_3"/>
    <property type="match status" value="1"/>
</dbReference>
<organism evidence="8 9">
    <name type="scientific">Novosphingobium aureum</name>
    <dbReference type="NCBI Taxonomy" id="2792964"/>
    <lineage>
        <taxon>Bacteria</taxon>
        <taxon>Pseudomonadati</taxon>
        <taxon>Pseudomonadota</taxon>
        <taxon>Alphaproteobacteria</taxon>
        <taxon>Sphingomonadales</taxon>
        <taxon>Sphingomonadaceae</taxon>
        <taxon>Novosphingobium</taxon>
    </lineage>
</organism>
<feature type="transmembrane region" description="Helical" evidence="7">
    <location>
        <begin position="210"/>
        <end position="229"/>
    </location>
</feature>
<evidence type="ECO:0000256" key="7">
    <source>
        <dbReference type="SAM" id="Phobius"/>
    </source>
</evidence>
<dbReference type="GO" id="GO:0005886">
    <property type="term" value="C:plasma membrane"/>
    <property type="evidence" value="ECO:0007669"/>
    <property type="project" value="UniProtKB-SubCell"/>
</dbReference>
<evidence type="ECO:0000256" key="1">
    <source>
        <dbReference type="ARBA" id="ARBA00004651"/>
    </source>
</evidence>
<feature type="transmembrane region" description="Helical" evidence="7">
    <location>
        <begin position="329"/>
        <end position="348"/>
    </location>
</feature>
<keyword evidence="4 7" id="KW-0812">Transmembrane</keyword>
<feature type="transmembrane region" description="Helical" evidence="7">
    <location>
        <begin position="419"/>
        <end position="439"/>
    </location>
</feature>
<feature type="transmembrane region" description="Helical" evidence="7">
    <location>
        <begin position="47"/>
        <end position="68"/>
    </location>
</feature>
<evidence type="ECO:0000313" key="8">
    <source>
        <dbReference type="EMBL" id="MBH0114333.1"/>
    </source>
</evidence>
<feature type="transmembrane region" description="Helical" evidence="7">
    <location>
        <begin position="385"/>
        <end position="407"/>
    </location>
</feature>
<feature type="transmembrane region" description="Helical" evidence="7">
    <location>
        <begin position="149"/>
        <end position="171"/>
    </location>
</feature>
<protein>
    <submittedName>
        <fullName evidence="8">Oligosaccharide flippase family protein</fullName>
    </submittedName>
</protein>
<dbReference type="EMBL" id="JADZGI010000002">
    <property type="protein sequence ID" value="MBH0114333.1"/>
    <property type="molecule type" value="Genomic_DNA"/>
</dbReference>
<evidence type="ECO:0000313" key="9">
    <source>
        <dbReference type="Proteomes" id="UP000617634"/>
    </source>
</evidence>
<accession>A0A931HF94</accession>
<evidence type="ECO:0000256" key="6">
    <source>
        <dbReference type="ARBA" id="ARBA00023136"/>
    </source>
</evidence>
<gene>
    <name evidence="8" type="ORF">I5E68_15415</name>
</gene>
<sequence>MSRFDLSRLRSHPMFAGLTIIFGQGFGQAISFARNVLLARLLVPEQFGIAVTFITVGTFFQMAADLAFDKYLIRNAEKDPAQVRDAIHFLNILRGVLTALAVLAISPLVARMFGAPDYWPVYGLLALAPLFKGFEHLDYKLAQRDIRMVPEMLCLVGSQAFGFVVTIGLAWLMESPVAIVIGLNAQYFVFTVISHLLADTRYAAHYDGAMSRRVLAFGLPLVGSGWLSFVGMQGDRIVVGSLMGVRELGAYATVTLILTSVNALLMAGIGSVAFPILARAQGDSALFADKLHRYAAVAFALVCAVFVPLSVCVTFASRLLFGAQYHVDPQVACQVGIAVSLAFYRAYLATALLAMGRSRAILMANTLRASGVLAGALAVAAGRGLVTFTALMVLAEVVSCLVSLRLVTGALSHGRGVHVRYLALCGGMLAVAYVAATRLPVTGPFSIAIAACLALAGLAILYAIEPLCRAMVHNAMSSARGNQRADIT</sequence>
<feature type="transmembrane region" description="Helical" evidence="7">
    <location>
        <begin position="249"/>
        <end position="274"/>
    </location>
</feature>
<reference evidence="8" key="1">
    <citation type="submission" date="2020-11" db="EMBL/GenBank/DDBJ databases">
        <title>Novosphingobium aureum sp. nov., a marine bacterium isolated from sediment of a salt flat.</title>
        <authorList>
            <person name="Yoo Y."/>
            <person name="Kim J.-J."/>
        </authorList>
    </citation>
    <scope>NUCLEOTIDE SEQUENCE</scope>
    <source>
        <strain evidence="8">YJ-S2-02</strain>
    </source>
</reference>
<feature type="transmembrane region" description="Helical" evidence="7">
    <location>
        <begin position="177"/>
        <end position="198"/>
    </location>
</feature>
<feature type="transmembrane region" description="Helical" evidence="7">
    <location>
        <begin position="89"/>
        <end position="113"/>
    </location>
</feature>
<proteinExistence type="inferred from homology"/>
<keyword evidence="6 7" id="KW-0472">Membrane</keyword>
<evidence type="ECO:0000256" key="3">
    <source>
        <dbReference type="ARBA" id="ARBA00022475"/>
    </source>
</evidence>
<feature type="transmembrane region" description="Helical" evidence="7">
    <location>
        <begin position="360"/>
        <end position="379"/>
    </location>
</feature>
<dbReference type="InterPro" id="IPR050833">
    <property type="entry name" value="Poly_Biosynth_Transport"/>
</dbReference>
<feature type="transmembrane region" description="Helical" evidence="7">
    <location>
        <begin position="119"/>
        <end position="137"/>
    </location>
</feature>
<evidence type="ECO:0000256" key="5">
    <source>
        <dbReference type="ARBA" id="ARBA00022989"/>
    </source>
</evidence>
<keyword evidence="3" id="KW-1003">Cell membrane</keyword>
<name>A0A931HF94_9SPHN</name>
<keyword evidence="9" id="KW-1185">Reference proteome</keyword>
<keyword evidence="5 7" id="KW-1133">Transmembrane helix</keyword>
<comment type="subcellular location">
    <subcellularLocation>
        <location evidence="1">Cell membrane</location>
        <topology evidence="1">Multi-pass membrane protein</topology>
    </subcellularLocation>
</comment>
<dbReference type="PANTHER" id="PTHR30250">
    <property type="entry name" value="PST FAMILY PREDICTED COLANIC ACID TRANSPORTER"/>
    <property type="match status" value="1"/>
</dbReference>